<dbReference type="EMBL" id="OZ034820">
    <property type="protein sequence ID" value="CAL1398642.1"/>
    <property type="molecule type" value="Genomic_DNA"/>
</dbReference>
<sequence>MVCQCLVDESGKQSFNFPQVAVPESDKEETSGTVMRQRSRERAKFPCGKRGFRIKKVIAFRRLTFRRTTQEDDEERRNLYRGDGEELNERQREKMVGTCLRGLGIVEAMDNGEKLLDVET</sequence>
<protein>
    <submittedName>
        <fullName evidence="2">Uncharacterized protein</fullName>
    </submittedName>
</protein>
<dbReference type="AlphaFoldDB" id="A0AAV2FKX7"/>
<evidence type="ECO:0000256" key="1">
    <source>
        <dbReference type="SAM" id="MobiDB-lite"/>
    </source>
</evidence>
<evidence type="ECO:0000313" key="2">
    <source>
        <dbReference type="EMBL" id="CAL1398642.1"/>
    </source>
</evidence>
<proteinExistence type="predicted"/>
<reference evidence="2 3" key="1">
    <citation type="submission" date="2024-04" db="EMBL/GenBank/DDBJ databases">
        <authorList>
            <person name="Fracassetti M."/>
        </authorList>
    </citation>
    <scope>NUCLEOTIDE SEQUENCE [LARGE SCALE GENOMIC DNA]</scope>
</reference>
<evidence type="ECO:0000313" key="3">
    <source>
        <dbReference type="Proteomes" id="UP001497516"/>
    </source>
</evidence>
<accession>A0AAV2FKX7</accession>
<keyword evidence="3" id="KW-1185">Reference proteome</keyword>
<organism evidence="2 3">
    <name type="scientific">Linum trigynum</name>
    <dbReference type="NCBI Taxonomy" id="586398"/>
    <lineage>
        <taxon>Eukaryota</taxon>
        <taxon>Viridiplantae</taxon>
        <taxon>Streptophyta</taxon>
        <taxon>Embryophyta</taxon>
        <taxon>Tracheophyta</taxon>
        <taxon>Spermatophyta</taxon>
        <taxon>Magnoliopsida</taxon>
        <taxon>eudicotyledons</taxon>
        <taxon>Gunneridae</taxon>
        <taxon>Pentapetalae</taxon>
        <taxon>rosids</taxon>
        <taxon>fabids</taxon>
        <taxon>Malpighiales</taxon>
        <taxon>Linaceae</taxon>
        <taxon>Linum</taxon>
    </lineage>
</organism>
<dbReference type="Proteomes" id="UP001497516">
    <property type="component" value="Chromosome 7"/>
</dbReference>
<name>A0AAV2FKX7_9ROSI</name>
<feature type="region of interest" description="Disordered" evidence="1">
    <location>
        <begin position="22"/>
        <end position="42"/>
    </location>
</feature>
<gene>
    <name evidence="2" type="ORF">LTRI10_LOCUS38864</name>
</gene>